<accession>A0A9D2LEN8</accession>
<evidence type="ECO:0000256" key="3">
    <source>
        <dbReference type="ARBA" id="ARBA00022475"/>
    </source>
</evidence>
<evidence type="ECO:0000313" key="9">
    <source>
        <dbReference type="EMBL" id="HJB11130.1"/>
    </source>
</evidence>
<keyword evidence="3" id="KW-1003">Cell membrane</keyword>
<dbReference type="Proteomes" id="UP000823823">
    <property type="component" value="Unassembled WGS sequence"/>
</dbReference>
<dbReference type="InterPro" id="IPR035906">
    <property type="entry name" value="MetI-like_sf"/>
</dbReference>
<comment type="subcellular location">
    <subcellularLocation>
        <location evidence="1 7">Cell membrane</location>
        <topology evidence="1 7">Multi-pass membrane protein</topology>
    </subcellularLocation>
</comment>
<dbReference type="Pfam" id="PF00528">
    <property type="entry name" value="BPD_transp_1"/>
    <property type="match status" value="1"/>
</dbReference>
<keyword evidence="2 7" id="KW-0813">Transport</keyword>
<feature type="transmembrane region" description="Helical" evidence="7">
    <location>
        <begin position="246"/>
        <end position="267"/>
    </location>
</feature>
<evidence type="ECO:0000256" key="6">
    <source>
        <dbReference type="ARBA" id="ARBA00023136"/>
    </source>
</evidence>
<keyword evidence="5 7" id="KW-1133">Transmembrane helix</keyword>
<evidence type="ECO:0000256" key="1">
    <source>
        <dbReference type="ARBA" id="ARBA00004651"/>
    </source>
</evidence>
<sequence>MKASKQFTPLRRIPNYLVLCLVSFVAVAPILWMISASLKSPSEILRYPPAIIPEEIRWENYTDVFALQPFAQQFLNSVVIMALVTVLTLLMSIPAGYALARIRPIASGTIFLALLSAMFIPPEATIIPLFQYAAALGWVDTHYPLVIFTAALITAPIATFVMRQAFLTMPADFEDAAAIDGSGRWRTMLQIYLPLARPSLASVVVLACWYSWNQFLEPLIYLRSPEKLTVPVALTHYEDPIAGPLWGVQMAATTLSVIPVLLVFFFAQRHVVAGLTAGGLKS</sequence>
<evidence type="ECO:0000313" key="10">
    <source>
        <dbReference type="Proteomes" id="UP000823823"/>
    </source>
</evidence>
<evidence type="ECO:0000259" key="8">
    <source>
        <dbReference type="PROSITE" id="PS50928"/>
    </source>
</evidence>
<dbReference type="GO" id="GO:0055085">
    <property type="term" value="P:transmembrane transport"/>
    <property type="evidence" value="ECO:0007669"/>
    <property type="project" value="InterPro"/>
</dbReference>
<feature type="domain" description="ABC transmembrane type-1" evidence="8">
    <location>
        <begin position="74"/>
        <end position="267"/>
    </location>
</feature>
<dbReference type="PANTHER" id="PTHR43744">
    <property type="entry name" value="ABC TRANSPORTER PERMEASE PROTEIN MG189-RELATED-RELATED"/>
    <property type="match status" value="1"/>
</dbReference>
<dbReference type="EMBL" id="DWZH01000088">
    <property type="protein sequence ID" value="HJB11130.1"/>
    <property type="molecule type" value="Genomic_DNA"/>
</dbReference>
<dbReference type="InterPro" id="IPR000515">
    <property type="entry name" value="MetI-like"/>
</dbReference>
<dbReference type="AlphaFoldDB" id="A0A9D2LEN8"/>
<feature type="transmembrane region" description="Helical" evidence="7">
    <location>
        <begin position="191"/>
        <end position="212"/>
    </location>
</feature>
<dbReference type="GO" id="GO:0005886">
    <property type="term" value="C:plasma membrane"/>
    <property type="evidence" value="ECO:0007669"/>
    <property type="project" value="UniProtKB-SubCell"/>
</dbReference>
<feature type="transmembrane region" description="Helical" evidence="7">
    <location>
        <begin position="16"/>
        <end position="38"/>
    </location>
</feature>
<dbReference type="Gene3D" id="1.10.3720.10">
    <property type="entry name" value="MetI-like"/>
    <property type="match status" value="1"/>
</dbReference>
<reference evidence="9" key="1">
    <citation type="journal article" date="2021" name="PeerJ">
        <title>Extensive microbial diversity within the chicken gut microbiome revealed by metagenomics and culture.</title>
        <authorList>
            <person name="Gilroy R."/>
            <person name="Ravi A."/>
            <person name="Getino M."/>
            <person name="Pursley I."/>
            <person name="Horton D.L."/>
            <person name="Alikhan N.F."/>
            <person name="Baker D."/>
            <person name="Gharbi K."/>
            <person name="Hall N."/>
            <person name="Watson M."/>
            <person name="Adriaenssens E.M."/>
            <person name="Foster-Nyarko E."/>
            <person name="Jarju S."/>
            <person name="Secka A."/>
            <person name="Antonio M."/>
            <person name="Oren A."/>
            <person name="Chaudhuri R.R."/>
            <person name="La Ragione R."/>
            <person name="Hildebrand F."/>
            <person name="Pallen M.J."/>
        </authorList>
    </citation>
    <scope>NUCLEOTIDE SEQUENCE</scope>
    <source>
        <strain evidence="9">ChiHjej13B12-24818</strain>
    </source>
</reference>
<dbReference type="PROSITE" id="PS50928">
    <property type="entry name" value="ABC_TM1"/>
    <property type="match status" value="1"/>
</dbReference>
<dbReference type="CDD" id="cd06261">
    <property type="entry name" value="TM_PBP2"/>
    <property type="match status" value="1"/>
</dbReference>
<evidence type="ECO:0000256" key="2">
    <source>
        <dbReference type="ARBA" id="ARBA00022448"/>
    </source>
</evidence>
<name>A0A9D2LEN8_9MICO</name>
<dbReference type="SUPFAM" id="SSF161098">
    <property type="entry name" value="MetI-like"/>
    <property type="match status" value="1"/>
</dbReference>
<organism evidence="9 10">
    <name type="scientific">Candidatus Brachybacterium merdavium</name>
    <dbReference type="NCBI Taxonomy" id="2838513"/>
    <lineage>
        <taxon>Bacteria</taxon>
        <taxon>Bacillati</taxon>
        <taxon>Actinomycetota</taxon>
        <taxon>Actinomycetes</taxon>
        <taxon>Micrococcales</taxon>
        <taxon>Dermabacteraceae</taxon>
        <taxon>Brachybacterium</taxon>
    </lineage>
</organism>
<feature type="transmembrane region" description="Helical" evidence="7">
    <location>
        <begin position="110"/>
        <end position="130"/>
    </location>
</feature>
<evidence type="ECO:0000256" key="5">
    <source>
        <dbReference type="ARBA" id="ARBA00022989"/>
    </source>
</evidence>
<keyword evidence="6 7" id="KW-0472">Membrane</keyword>
<protein>
    <submittedName>
        <fullName evidence="9">Carbohydrate ABC transporter permease</fullName>
    </submittedName>
</protein>
<reference evidence="9" key="2">
    <citation type="submission" date="2021-04" db="EMBL/GenBank/DDBJ databases">
        <authorList>
            <person name="Gilroy R."/>
        </authorList>
    </citation>
    <scope>NUCLEOTIDE SEQUENCE</scope>
    <source>
        <strain evidence="9">ChiHjej13B12-24818</strain>
    </source>
</reference>
<proteinExistence type="inferred from homology"/>
<gene>
    <name evidence="9" type="ORF">H9786_11495</name>
</gene>
<evidence type="ECO:0000256" key="7">
    <source>
        <dbReference type="RuleBase" id="RU363032"/>
    </source>
</evidence>
<feature type="transmembrane region" description="Helical" evidence="7">
    <location>
        <begin position="74"/>
        <end position="98"/>
    </location>
</feature>
<keyword evidence="4 7" id="KW-0812">Transmembrane</keyword>
<dbReference type="PANTHER" id="PTHR43744:SF12">
    <property type="entry name" value="ABC TRANSPORTER PERMEASE PROTEIN MG189-RELATED"/>
    <property type="match status" value="1"/>
</dbReference>
<comment type="similarity">
    <text evidence="7">Belongs to the binding-protein-dependent transport system permease family.</text>
</comment>
<evidence type="ECO:0000256" key="4">
    <source>
        <dbReference type="ARBA" id="ARBA00022692"/>
    </source>
</evidence>
<feature type="transmembrane region" description="Helical" evidence="7">
    <location>
        <begin position="142"/>
        <end position="162"/>
    </location>
</feature>
<comment type="caution">
    <text evidence="9">The sequence shown here is derived from an EMBL/GenBank/DDBJ whole genome shotgun (WGS) entry which is preliminary data.</text>
</comment>